<name>A0A815N146_ADIRI</name>
<keyword evidence="4" id="KW-1185">Reference proteome</keyword>
<sequence length="241" mass="27872">MNRISKLDFAGLKNLLSSSLKSFLINPSSDLKREDETNDSEFYSTPRFVHHIDDRARAVLSQFYTYTIKQSPETFTLDLCSSWTSHLPENFVGRVHGLGMNELELRENQSLNEGYTVQDLNSNPSLSKFSSNTFDAVICSVSIDYLIHPIEIFHEIGRILKPNGLFITSFSNRCFPTKVIRRWLSMNEPQRVEWVANYFLQTNIHFDPKTIKAYSFFDGEFLPTTDKEFIDPMYIVLGNKN</sequence>
<feature type="domain" description="Methyltransferase type 11" evidence="1">
    <location>
        <begin position="85"/>
        <end position="167"/>
    </location>
</feature>
<evidence type="ECO:0000313" key="5">
    <source>
        <dbReference type="Proteomes" id="UP000663852"/>
    </source>
</evidence>
<gene>
    <name evidence="3" type="ORF">EDS130_LOCUS38047</name>
    <name evidence="2" type="ORF">XAT740_LOCUS10545</name>
</gene>
<comment type="caution">
    <text evidence="3">The sequence shown here is derived from an EMBL/GenBank/DDBJ whole genome shotgun (WGS) entry which is preliminary data.</text>
</comment>
<dbReference type="GO" id="GO:0008757">
    <property type="term" value="F:S-adenosylmethionine-dependent methyltransferase activity"/>
    <property type="evidence" value="ECO:0007669"/>
    <property type="project" value="InterPro"/>
</dbReference>
<evidence type="ECO:0000259" key="1">
    <source>
        <dbReference type="Pfam" id="PF08241"/>
    </source>
</evidence>
<dbReference type="PANTHER" id="PTHR43036:SF2">
    <property type="entry name" value="OS04G0481300 PROTEIN"/>
    <property type="match status" value="1"/>
</dbReference>
<evidence type="ECO:0000313" key="2">
    <source>
        <dbReference type="EMBL" id="CAF0948785.1"/>
    </source>
</evidence>
<accession>A0A815N146</accession>
<dbReference type="OrthoDB" id="2013972at2759"/>
<dbReference type="PANTHER" id="PTHR43036">
    <property type="entry name" value="OSJNBB0011N17.9 PROTEIN"/>
    <property type="match status" value="1"/>
</dbReference>
<protein>
    <recommendedName>
        <fullName evidence="1">Methyltransferase type 11 domain-containing protein</fullName>
    </recommendedName>
</protein>
<dbReference type="EMBL" id="CAJNOJ010000388">
    <property type="protein sequence ID" value="CAF1428670.1"/>
    <property type="molecule type" value="Genomic_DNA"/>
</dbReference>
<proteinExistence type="predicted"/>
<dbReference type="InterPro" id="IPR029063">
    <property type="entry name" value="SAM-dependent_MTases_sf"/>
</dbReference>
<dbReference type="EMBL" id="CAJNOR010000563">
    <property type="protein sequence ID" value="CAF0948785.1"/>
    <property type="molecule type" value="Genomic_DNA"/>
</dbReference>
<organism evidence="3 5">
    <name type="scientific">Adineta ricciae</name>
    <name type="common">Rotifer</name>
    <dbReference type="NCBI Taxonomy" id="249248"/>
    <lineage>
        <taxon>Eukaryota</taxon>
        <taxon>Metazoa</taxon>
        <taxon>Spiralia</taxon>
        <taxon>Gnathifera</taxon>
        <taxon>Rotifera</taxon>
        <taxon>Eurotatoria</taxon>
        <taxon>Bdelloidea</taxon>
        <taxon>Adinetida</taxon>
        <taxon>Adinetidae</taxon>
        <taxon>Adineta</taxon>
    </lineage>
</organism>
<dbReference type="InterPro" id="IPR013216">
    <property type="entry name" value="Methyltransf_11"/>
</dbReference>
<dbReference type="SUPFAM" id="SSF53335">
    <property type="entry name" value="S-adenosyl-L-methionine-dependent methyltransferases"/>
    <property type="match status" value="1"/>
</dbReference>
<dbReference type="Proteomes" id="UP000663852">
    <property type="component" value="Unassembled WGS sequence"/>
</dbReference>
<dbReference type="AlphaFoldDB" id="A0A815N146"/>
<dbReference type="Proteomes" id="UP000663828">
    <property type="component" value="Unassembled WGS sequence"/>
</dbReference>
<dbReference type="CDD" id="cd02440">
    <property type="entry name" value="AdoMet_MTases"/>
    <property type="match status" value="1"/>
</dbReference>
<evidence type="ECO:0000313" key="4">
    <source>
        <dbReference type="Proteomes" id="UP000663828"/>
    </source>
</evidence>
<reference evidence="3" key="1">
    <citation type="submission" date="2021-02" db="EMBL/GenBank/DDBJ databases">
        <authorList>
            <person name="Nowell W R."/>
        </authorList>
    </citation>
    <scope>NUCLEOTIDE SEQUENCE</scope>
</reference>
<evidence type="ECO:0000313" key="3">
    <source>
        <dbReference type="EMBL" id="CAF1428670.1"/>
    </source>
</evidence>
<dbReference type="Gene3D" id="3.40.50.150">
    <property type="entry name" value="Vaccinia Virus protein VP39"/>
    <property type="match status" value="1"/>
</dbReference>
<dbReference type="Pfam" id="PF08241">
    <property type="entry name" value="Methyltransf_11"/>
    <property type="match status" value="1"/>
</dbReference>